<sequence length="274" mass="32683">MDEDSKEDDTQSITSVYEDIEDEDNQEQEREEGQEEEKQEEVKGRENAQRRKEEISKREHRQAQEEEDEENKPERPRRTRKLPERYGDYVFMTYTQATTGPDKNKWTDAINEEKRSLKENNTWDVVCVEKLPQKDIKPLISRWIFKIKSDGKYKARLVVQGCEQKYGMNYEETYSPVVSTNALRILLALAAMKNYKIITFDIKTAFLYGQLDEDIYMYPLEGNNYKDKICKLRKALYGLKQSPLNWNYRFTDFLRQKGSNNWKQNTVCLKDEME</sequence>
<dbReference type="EMBL" id="LBMM01017637">
    <property type="protein sequence ID" value="KMQ84013.1"/>
    <property type="molecule type" value="Genomic_DNA"/>
</dbReference>
<organism evidence="3 4">
    <name type="scientific">Lasius niger</name>
    <name type="common">Black garden ant</name>
    <dbReference type="NCBI Taxonomy" id="67767"/>
    <lineage>
        <taxon>Eukaryota</taxon>
        <taxon>Metazoa</taxon>
        <taxon>Ecdysozoa</taxon>
        <taxon>Arthropoda</taxon>
        <taxon>Hexapoda</taxon>
        <taxon>Insecta</taxon>
        <taxon>Pterygota</taxon>
        <taxon>Neoptera</taxon>
        <taxon>Endopterygota</taxon>
        <taxon>Hymenoptera</taxon>
        <taxon>Apocrita</taxon>
        <taxon>Aculeata</taxon>
        <taxon>Formicoidea</taxon>
        <taxon>Formicidae</taxon>
        <taxon>Formicinae</taxon>
        <taxon>Lasius</taxon>
        <taxon>Lasius</taxon>
    </lineage>
</organism>
<feature type="compositionally biased region" description="Basic and acidic residues" evidence="1">
    <location>
        <begin position="72"/>
        <end position="83"/>
    </location>
</feature>
<feature type="compositionally biased region" description="Basic and acidic residues" evidence="1">
    <location>
        <begin position="40"/>
        <end position="64"/>
    </location>
</feature>
<evidence type="ECO:0000259" key="2">
    <source>
        <dbReference type="Pfam" id="PF07727"/>
    </source>
</evidence>
<reference evidence="3 4" key="1">
    <citation type="submission" date="2015-04" db="EMBL/GenBank/DDBJ databases">
        <title>Lasius niger genome sequencing.</title>
        <authorList>
            <person name="Konorov E.A."/>
            <person name="Nikitin M.A."/>
            <person name="Kirill M.V."/>
            <person name="Chang P."/>
        </authorList>
    </citation>
    <scope>NUCLEOTIDE SEQUENCE [LARGE SCALE GENOMIC DNA]</scope>
    <source>
        <tissue evidence="3">Whole</tissue>
    </source>
</reference>
<dbReference type="OrthoDB" id="7696924at2759"/>
<dbReference type="SUPFAM" id="SSF56672">
    <property type="entry name" value="DNA/RNA polymerases"/>
    <property type="match status" value="1"/>
</dbReference>
<dbReference type="Proteomes" id="UP000036403">
    <property type="component" value="Unassembled WGS sequence"/>
</dbReference>
<gene>
    <name evidence="3" type="ORF">RF55_18593</name>
</gene>
<feature type="region of interest" description="Disordered" evidence="1">
    <location>
        <begin position="1"/>
        <end position="83"/>
    </location>
</feature>
<evidence type="ECO:0000313" key="4">
    <source>
        <dbReference type="Proteomes" id="UP000036403"/>
    </source>
</evidence>
<feature type="compositionally biased region" description="Acidic residues" evidence="1">
    <location>
        <begin position="18"/>
        <end position="39"/>
    </location>
</feature>
<dbReference type="AlphaFoldDB" id="A0A0J7K0Q7"/>
<dbReference type="InterPro" id="IPR013103">
    <property type="entry name" value="RVT_2"/>
</dbReference>
<dbReference type="PaxDb" id="67767-A0A0J7K0Q7"/>
<dbReference type="Pfam" id="PF07727">
    <property type="entry name" value="RVT_2"/>
    <property type="match status" value="1"/>
</dbReference>
<proteinExistence type="predicted"/>
<protein>
    <submittedName>
        <fullName evidence="3">Retrovirus-related pol polyprotein from transposon tnt 1-94</fullName>
    </submittedName>
</protein>
<comment type="caution">
    <text evidence="3">The sequence shown here is derived from an EMBL/GenBank/DDBJ whole genome shotgun (WGS) entry which is preliminary data.</text>
</comment>
<dbReference type="InterPro" id="IPR043502">
    <property type="entry name" value="DNA/RNA_pol_sf"/>
</dbReference>
<name>A0A0J7K0Q7_LASNI</name>
<dbReference type="GO" id="GO:0071897">
    <property type="term" value="P:DNA biosynthetic process"/>
    <property type="evidence" value="ECO:0007669"/>
    <property type="project" value="UniProtKB-ARBA"/>
</dbReference>
<accession>A0A0J7K0Q7</accession>
<keyword evidence="4" id="KW-1185">Reference proteome</keyword>
<evidence type="ECO:0000313" key="3">
    <source>
        <dbReference type="EMBL" id="KMQ84013.1"/>
    </source>
</evidence>
<feature type="domain" description="Reverse transcriptase Ty1/copia-type" evidence="2">
    <location>
        <begin position="120"/>
        <end position="260"/>
    </location>
</feature>
<evidence type="ECO:0000256" key="1">
    <source>
        <dbReference type="SAM" id="MobiDB-lite"/>
    </source>
</evidence>
<dbReference type="STRING" id="67767.A0A0J7K0Q7"/>